<dbReference type="Proteomes" id="UP000322000">
    <property type="component" value="Chromosome 1"/>
</dbReference>
<dbReference type="OrthoDB" id="619536at2759"/>
<dbReference type="PANTHER" id="PTHR15430:SF1">
    <property type="entry name" value="GLOMULIN"/>
    <property type="match status" value="1"/>
</dbReference>
<keyword evidence="1" id="KW-1185">Reference proteome</keyword>
<dbReference type="GO" id="GO:0005737">
    <property type="term" value="C:cytoplasm"/>
    <property type="evidence" value="ECO:0007669"/>
    <property type="project" value="TreeGrafter"/>
</dbReference>
<proteinExistence type="predicted"/>
<dbReference type="AlphaFoldDB" id="A0A7E5VU51"/>
<sequence length="584" mass="66295">MSKSIDVVNLISTLLDNGKYKEALNVPNEERLAESFKDNCWDIISVIIGKIQDDTVVIKPSLYGTCEQLLTIISEKSAPEEALLEFIEQIELAKNDAQFGLILPSLQDLLRRLSLKRGRSLEWCLNSISTYIEHIPIPEHHLEGQERLLMDSDPNFRRITKVYSLLPSFYRYFITELNTAAPSNEKTKHILTAFLISLLGKPMVFIDLDPQTNKQSEARKSCSTIVQDICLMEKDVFKFLAHVEICYKESKNPTSRDSNDDEKSPYEHREKINMTTLSSFFYAALSGHFALPDLAIPQVYSAHYVHHNVMLCVVHLLSFVEYSPLAKGMALCEAIFYNITSPLSQQLLTTVHFDMCKGLVNVAIYSSYESLRKRSVALIGSHINKFDYKGRCALVQYLIKISNHSGMIGYAITLYKNSINEAFKEPRLDECFTGPQFSNMLKKICFLPHGAESDLVELADQIITSLNFLRYLTIKDTENLTGIHSCFPYVEDTYLEQLRLGLNMSKAHYEVKLKDIEEGKNLPEEKLNVSINVGGNVLDNIPKENKKEIICSALNAFHLIEGLIARLSECINVSKMQGLKMNCD</sequence>
<gene>
    <name evidence="2" type="primary">LOC113496685</name>
</gene>
<name>A0A7E5VU51_TRINI</name>
<dbReference type="PANTHER" id="PTHR15430">
    <property type="entry name" value="GLOMULIN"/>
    <property type="match status" value="1"/>
</dbReference>
<dbReference type="KEGG" id="tnl:113496685"/>
<dbReference type="InParanoid" id="A0A7E5VU51"/>
<protein>
    <submittedName>
        <fullName evidence="2">Glomulin-like isoform X1</fullName>
    </submittedName>
</protein>
<dbReference type="InterPro" id="IPR019516">
    <property type="entry name" value="Glomulin/ALF4"/>
</dbReference>
<dbReference type="CTD" id="57017"/>
<dbReference type="RefSeq" id="XP_026731792.1">
    <property type="nucleotide sequence ID" value="XM_026875991.1"/>
</dbReference>
<accession>A0A7E5VU51</accession>
<evidence type="ECO:0000313" key="1">
    <source>
        <dbReference type="Proteomes" id="UP000322000"/>
    </source>
</evidence>
<dbReference type="FunCoup" id="A0A7E5VU51">
    <property type="interactions" value="1249"/>
</dbReference>
<reference evidence="2" key="1">
    <citation type="submission" date="2025-08" db="UniProtKB">
        <authorList>
            <consortium name="RefSeq"/>
        </authorList>
    </citation>
    <scope>IDENTIFICATION</scope>
</reference>
<dbReference type="InterPro" id="IPR013877">
    <property type="entry name" value="YAP-bd/ALF4/Glomulin"/>
</dbReference>
<evidence type="ECO:0000313" key="2">
    <source>
        <dbReference type="RefSeq" id="XP_026731792.1"/>
    </source>
</evidence>
<dbReference type="GeneID" id="113496685"/>
<dbReference type="GO" id="GO:0055105">
    <property type="term" value="F:ubiquitin-protein transferase inhibitor activity"/>
    <property type="evidence" value="ECO:0007669"/>
    <property type="project" value="TreeGrafter"/>
</dbReference>
<dbReference type="Pfam" id="PF08568">
    <property type="entry name" value="Kinetochor_Ybp2"/>
    <property type="match status" value="1"/>
</dbReference>
<organism evidence="1 2">
    <name type="scientific">Trichoplusia ni</name>
    <name type="common">Cabbage looper</name>
    <dbReference type="NCBI Taxonomy" id="7111"/>
    <lineage>
        <taxon>Eukaryota</taxon>
        <taxon>Metazoa</taxon>
        <taxon>Ecdysozoa</taxon>
        <taxon>Arthropoda</taxon>
        <taxon>Hexapoda</taxon>
        <taxon>Insecta</taxon>
        <taxon>Pterygota</taxon>
        <taxon>Neoptera</taxon>
        <taxon>Endopterygota</taxon>
        <taxon>Lepidoptera</taxon>
        <taxon>Glossata</taxon>
        <taxon>Ditrysia</taxon>
        <taxon>Noctuoidea</taxon>
        <taxon>Noctuidae</taxon>
        <taxon>Plusiinae</taxon>
        <taxon>Trichoplusia</taxon>
    </lineage>
</organism>